<evidence type="ECO:0000313" key="1">
    <source>
        <dbReference type="EMBL" id="MFB9461528.1"/>
    </source>
</evidence>
<name>A0ABV5MU35_9ACTN</name>
<dbReference type="EMBL" id="JBHMCY010000003">
    <property type="protein sequence ID" value="MFB9461528.1"/>
    <property type="molecule type" value="Genomic_DNA"/>
</dbReference>
<dbReference type="Proteomes" id="UP001589709">
    <property type="component" value="Unassembled WGS sequence"/>
</dbReference>
<proteinExistence type="predicted"/>
<gene>
    <name evidence="1" type="ORF">ACFF45_01985</name>
</gene>
<keyword evidence="2" id="KW-1185">Reference proteome</keyword>
<sequence length="53" mass="5849">MLTDGFVPDEGYERAARCLGAARLAHPIVLITAINGWNRPTVSRRVPVGSEQW</sequence>
<accession>A0ABV5MU35</accession>
<protein>
    <submittedName>
        <fullName evidence="1">Uncharacterized protein</fullName>
    </submittedName>
</protein>
<evidence type="ECO:0000313" key="2">
    <source>
        <dbReference type="Proteomes" id="UP001589709"/>
    </source>
</evidence>
<organism evidence="1 2">
    <name type="scientific">Streptomyces cinereospinus</name>
    <dbReference type="NCBI Taxonomy" id="285561"/>
    <lineage>
        <taxon>Bacteria</taxon>
        <taxon>Bacillati</taxon>
        <taxon>Actinomycetota</taxon>
        <taxon>Actinomycetes</taxon>
        <taxon>Kitasatosporales</taxon>
        <taxon>Streptomycetaceae</taxon>
        <taxon>Streptomyces</taxon>
    </lineage>
</organism>
<comment type="caution">
    <text evidence="1">The sequence shown here is derived from an EMBL/GenBank/DDBJ whole genome shotgun (WGS) entry which is preliminary data.</text>
</comment>
<reference evidence="1 2" key="1">
    <citation type="submission" date="2024-09" db="EMBL/GenBank/DDBJ databases">
        <authorList>
            <person name="Sun Q."/>
            <person name="Mori K."/>
        </authorList>
    </citation>
    <scope>NUCLEOTIDE SEQUENCE [LARGE SCALE GENOMIC DNA]</scope>
    <source>
        <strain evidence="1 2">JCM 6917</strain>
    </source>
</reference>
<dbReference type="RefSeq" id="WP_381341012.1">
    <property type="nucleotide sequence ID" value="NZ_JBHMCY010000003.1"/>
</dbReference>